<reference evidence="1 2" key="1">
    <citation type="journal article" date="2016" name="Front. Microbiol.">
        <title>Comprehensive Phylogenetic Analysis of Bovine Non-aureus Staphylococci Species Based on Whole-Genome Sequencing.</title>
        <authorList>
            <person name="Naushad S."/>
            <person name="Barkema H.W."/>
            <person name="Luby C."/>
            <person name="Condas L.A."/>
            <person name="Nobrega D.B."/>
            <person name="Carson D.A."/>
            <person name="De Buck J."/>
        </authorList>
    </citation>
    <scope>NUCLEOTIDE SEQUENCE [LARGE SCALE GENOMIC DNA]</scope>
    <source>
        <strain evidence="1 2">SNUC 2204</strain>
    </source>
</reference>
<gene>
    <name evidence="1" type="ORF">BU072_08270</name>
</gene>
<dbReference type="InterPro" id="IPR005500">
    <property type="entry name" value="DUF309"/>
</dbReference>
<evidence type="ECO:0000313" key="2">
    <source>
        <dbReference type="Proteomes" id="UP000241209"/>
    </source>
</evidence>
<dbReference type="GeneID" id="64116445"/>
<dbReference type="EMBL" id="PZFK01000015">
    <property type="protein sequence ID" value="PTI29342.1"/>
    <property type="molecule type" value="Genomic_DNA"/>
</dbReference>
<dbReference type="PANTHER" id="PTHR34796">
    <property type="entry name" value="EXPRESSED PROTEIN"/>
    <property type="match status" value="1"/>
</dbReference>
<dbReference type="AlphaFoldDB" id="A0A2T4PSP7"/>
<dbReference type="SUPFAM" id="SSF140663">
    <property type="entry name" value="TTHA0068-like"/>
    <property type="match status" value="1"/>
</dbReference>
<name>A0A2T4PSP7_9STAP</name>
<dbReference type="Pfam" id="PF03745">
    <property type="entry name" value="DUF309"/>
    <property type="match status" value="1"/>
</dbReference>
<dbReference type="Gene3D" id="1.10.3450.10">
    <property type="entry name" value="TTHA0068-like"/>
    <property type="match status" value="1"/>
</dbReference>
<dbReference type="PANTHER" id="PTHR34796:SF1">
    <property type="entry name" value="EXPRESSED PROTEIN"/>
    <property type="match status" value="1"/>
</dbReference>
<proteinExistence type="predicted"/>
<dbReference type="InterPro" id="IPR023203">
    <property type="entry name" value="TTHA0068_sf"/>
</dbReference>
<dbReference type="OrthoDB" id="165483at2"/>
<protein>
    <submittedName>
        <fullName evidence="1">DUF309 domain-containing protein</fullName>
    </submittedName>
</protein>
<dbReference type="RefSeq" id="WP_107537393.1">
    <property type="nucleotide sequence ID" value="NZ_BMDF01000001.1"/>
</dbReference>
<organism evidence="1 2">
    <name type="scientific">Mammaliicoccus vitulinus</name>
    <dbReference type="NCBI Taxonomy" id="71237"/>
    <lineage>
        <taxon>Bacteria</taxon>
        <taxon>Bacillati</taxon>
        <taxon>Bacillota</taxon>
        <taxon>Bacilli</taxon>
        <taxon>Bacillales</taxon>
        <taxon>Staphylococcaceae</taxon>
        <taxon>Mammaliicoccus</taxon>
    </lineage>
</organism>
<evidence type="ECO:0000313" key="1">
    <source>
        <dbReference type="EMBL" id="PTI29342.1"/>
    </source>
</evidence>
<dbReference type="Proteomes" id="UP000241209">
    <property type="component" value="Unassembled WGS sequence"/>
</dbReference>
<accession>A0A2T4PSP7</accession>
<comment type="caution">
    <text evidence="1">The sequence shown here is derived from an EMBL/GenBank/DDBJ whole genome shotgun (WGS) entry which is preliminary data.</text>
</comment>
<sequence length="167" mass="20022">METQVMSFHYHFHVLRHYFECHDILEEHWKDQTRFSKNDAIVSLILFSTACYHYRRGNVKGALKTYKKSLQIAEYNDDFDHLGIERTPYISIINSEMMRIAQGEAYRNIQLPLTNACYQALESAYDDFEFNYNMDVSDYIKHHHLLRDRTEVIESRMSAFNQRHSKL</sequence>
<dbReference type="STRING" id="1167632.GCA_000286335_01698"/>